<name>A0A1W0X403_HYPEX</name>
<accession>A0A1W0X403</accession>
<keyword evidence="3" id="KW-1185">Reference proteome</keyword>
<feature type="region of interest" description="Disordered" evidence="1">
    <location>
        <begin position="1"/>
        <end position="34"/>
    </location>
</feature>
<feature type="compositionally biased region" description="Polar residues" evidence="1">
    <location>
        <begin position="15"/>
        <end position="34"/>
    </location>
</feature>
<comment type="caution">
    <text evidence="2">The sequence shown here is derived from an EMBL/GenBank/DDBJ whole genome shotgun (WGS) entry which is preliminary data.</text>
</comment>
<organism evidence="2 3">
    <name type="scientific">Hypsibius exemplaris</name>
    <name type="common">Freshwater tardigrade</name>
    <dbReference type="NCBI Taxonomy" id="2072580"/>
    <lineage>
        <taxon>Eukaryota</taxon>
        <taxon>Metazoa</taxon>
        <taxon>Ecdysozoa</taxon>
        <taxon>Tardigrada</taxon>
        <taxon>Eutardigrada</taxon>
        <taxon>Parachela</taxon>
        <taxon>Hypsibioidea</taxon>
        <taxon>Hypsibiidae</taxon>
        <taxon>Hypsibius</taxon>
    </lineage>
</organism>
<evidence type="ECO:0000313" key="3">
    <source>
        <dbReference type="Proteomes" id="UP000192578"/>
    </source>
</evidence>
<dbReference type="EMBL" id="MTYJ01000020">
    <property type="protein sequence ID" value="OQV22022.1"/>
    <property type="molecule type" value="Genomic_DNA"/>
</dbReference>
<evidence type="ECO:0000313" key="2">
    <source>
        <dbReference type="EMBL" id="OQV22022.1"/>
    </source>
</evidence>
<evidence type="ECO:0000256" key="1">
    <source>
        <dbReference type="SAM" id="MobiDB-lite"/>
    </source>
</evidence>
<dbReference type="Proteomes" id="UP000192578">
    <property type="component" value="Unassembled WGS sequence"/>
</dbReference>
<sequence length="89" mass="9691">MIGQLRPRPVPPTCTAPSTTIMANARNPTRTTPSQLIGQLFSPRLSPKKMTAATGREEARIRFKHPRETGEAHGCLLQPRVLGEGCADD</sequence>
<proteinExistence type="predicted"/>
<protein>
    <submittedName>
        <fullName evidence="2">Uncharacterized protein</fullName>
    </submittedName>
</protein>
<gene>
    <name evidence="2" type="ORF">BV898_04232</name>
</gene>
<reference evidence="3" key="1">
    <citation type="submission" date="2017-01" db="EMBL/GenBank/DDBJ databases">
        <title>Comparative genomics of anhydrobiosis in the tardigrade Hypsibius dujardini.</title>
        <authorList>
            <person name="Yoshida Y."/>
            <person name="Koutsovoulos G."/>
            <person name="Laetsch D."/>
            <person name="Stevens L."/>
            <person name="Kumar S."/>
            <person name="Horikawa D."/>
            <person name="Ishino K."/>
            <person name="Komine S."/>
            <person name="Tomita M."/>
            <person name="Blaxter M."/>
            <person name="Arakawa K."/>
        </authorList>
    </citation>
    <scope>NUCLEOTIDE SEQUENCE [LARGE SCALE GENOMIC DNA]</scope>
    <source>
        <strain evidence="3">Z151</strain>
    </source>
</reference>
<dbReference type="AlphaFoldDB" id="A0A1W0X403"/>